<organism evidence="1 2">
    <name type="scientific">Oleiagrimonas citrea</name>
    <dbReference type="NCBI Taxonomy" id="1665687"/>
    <lineage>
        <taxon>Bacteria</taxon>
        <taxon>Pseudomonadati</taxon>
        <taxon>Pseudomonadota</taxon>
        <taxon>Gammaproteobacteria</taxon>
        <taxon>Lysobacterales</taxon>
        <taxon>Rhodanobacteraceae</taxon>
        <taxon>Oleiagrimonas</taxon>
    </lineage>
</organism>
<comment type="caution">
    <text evidence="1">The sequence shown here is derived from an EMBL/GenBank/DDBJ whole genome shotgun (WGS) entry which is preliminary data.</text>
</comment>
<dbReference type="Proteomes" id="UP000541636">
    <property type="component" value="Unassembled WGS sequence"/>
</dbReference>
<reference evidence="1 2" key="1">
    <citation type="journal article" date="2017" name="Int. J. Syst. Evol. Microbiol.">
        <title>Oleiagrimonas citrea sp. nov., a marine bacterium isolated from tidal flat sediment and emended description of the genus Oleiagrimonas Fang et al. 2015 and Oleiagrimonas soli.</title>
        <authorList>
            <person name="Yang S.H."/>
            <person name="Seo H.S."/>
            <person name="Seong C.N."/>
            <person name="Kwon K.K."/>
        </authorList>
    </citation>
    <scope>NUCLEOTIDE SEQUENCE [LARGE SCALE GENOMIC DNA]</scope>
    <source>
        <strain evidence="1 2">MEBiC09124</strain>
    </source>
</reference>
<sequence>MSNVGCINSEAEMQKFVEITRKDSGFDKENSWYSVCEKERIPYITIKARSKLAIVQWDYMTYPPNIDKALFAMHKSIKVKVSAIYDRYASKESRLSVGPGVISFWNLELPDAREAASELYDLISEAASIAMASPQTES</sequence>
<keyword evidence="2" id="KW-1185">Reference proteome</keyword>
<accession>A0A846ZJU7</accession>
<protein>
    <submittedName>
        <fullName evidence="1">Uncharacterized protein</fullName>
    </submittedName>
</protein>
<dbReference type="EMBL" id="JAAZQD010000001">
    <property type="protein sequence ID" value="NKZ37829.1"/>
    <property type="molecule type" value="Genomic_DNA"/>
</dbReference>
<dbReference type="AlphaFoldDB" id="A0A846ZJU7"/>
<name>A0A846ZJU7_9GAMM</name>
<gene>
    <name evidence="1" type="ORF">HF690_02550</name>
</gene>
<proteinExistence type="predicted"/>
<evidence type="ECO:0000313" key="2">
    <source>
        <dbReference type="Proteomes" id="UP000541636"/>
    </source>
</evidence>
<evidence type="ECO:0000313" key="1">
    <source>
        <dbReference type="EMBL" id="NKZ37829.1"/>
    </source>
</evidence>